<evidence type="ECO:0000256" key="2">
    <source>
        <dbReference type="SAM" id="SignalP"/>
    </source>
</evidence>
<dbReference type="KEGG" id="tso:IZ6_23370"/>
<sequence length="79" mass="9106">MKTWLLALLVCAAPLAAAEAETSVTGFNPRFSTPPSNMDPNYRPPYEPESRLDVTIDVDPFRWRDRDRRPCRNPRSCRN</sequence>
<feature type="region of interest" description="Disordered" evidence="1">
    <location>
        <begin position="23"/>
        <end position="49"/>
    </location>
</feature>
<feature type="chain" id="PRO_5027739815" evidence="2">
    <location>
        <begin position="18"/>
        <end position="79"/>
    </location>
</feature>
<gene>
    <name evidence="3" type="ORF">IZ6_23370</name>
</gene>
<dbReference type="Proteomes" id="UP000515317">
    <property type="component" value="Chromosome"/>
</dbReference>
<evidence type="ECO:0000313" key="3">
    <source>
        <dbReference type="EMBL" id="BCJ91602.1"/>
    </source>
</evidence>
<dbReference type="AlphaFoldDB" id="A0A6S6QWI4"/>
<organism evidence="3 4">
    <name type="scientific">Terrihabitans soli</name>
    <dbReference type="NCBI Taxonomy" id="708113"/>
    <lineage>
        <taxon>Bacteria</taxon>
        <taxon>Pseudomonadati</taxon>
        <taxon>Pseudomonadota</taxon>
        <taxon>Alphaproteobacteria</taxon>
        <taxon>Hyphomicrobiales</taxon>
        <taxon>Terrihabitans</taxon>
    </lineage>
</organism>
<name>A0A6S6QWI4_9HYPH</name>
<reference evidence="3 4" key="1">
    <citation type="submission" date="2020-08" db="EMBL/GenBank/DDBJ databases">
        <title>Genome sequence of Rhizobiales bacterium strain IZ6.</title>
        <authorList>
            <person name="Nakai R."/>
            <person name="Naganuma T."/>
        </authorList>
    </citation>
    <scope>NUCLEOTIDE SEQUENCE [LARGE SCALE GENOMIC DNA]</scope>
    <source>
        <strain evidence="3 4">IZ6</strain>
    </source>
</reference>
<evidence type="ECO:0000256" key="1">
    <source>
        <dbReference type="SAM" id="MobiDB-lite"/>
    </source>
</evidence>
<accession>A0A6S6QWI4</accession>
<proteinExistence type="predicted"/>
<keyword evidence="2" id="KW-0732">Signal</keyword>
<keyword evidence="4" id="KW-1185">Reference proteome</keyword>
<feature type="signal peptide" evidence="2">
    <location>
        <begin position="1"/>
        <end position="17"/>
    </location>
</feature>
<protein>
    <submittedName>
        <fullName evidence="3">Uncharacterized protein</fullName>
    </submittedName>
</protein>
<evidence type="ECO:0000313" key="4">
    <source>
        <dbReference type="Proteomes" id="UP000515317"/>
    </source>
</evidence>
<dbReference type="EMBL" id="AP023361">
    <property type="protein sequence ID" value="BCJ91602.1"/>
    <property type="molecule type" value="Genomic_DNA"/>
</dbReference>
<feature type="compositionally biased region" description="Polar residues" evidence="1">
    <location>
        <begin position="23"/>
        <end position="39"/>
    </location>
</feature>
<dbReference type="RefSeq" id="WP_222875237.1">
    <property type="nucleotide sequence ID" value="NZ_AP023361.1"/>
</dbReference>